<reference evidence="2" key="3">
    <citation type="submission" date="2019-03" db="EMBL/GenBank/DDBJ databases">
        <authorList>
            <person name="Whitman W."/>
            <person name="Huntemann M."/>
            <person name="Clum A."/>
            <person name="Pillay M."/>
            <person name="Palaniappan K."/>
            <person name="Varghese N."/>
            <person name="Mikhailova N."/>
            <person name="Stamatis D."/>
            <person name="Reddy T."/>
            <person name="Daum C."/>
            <person name="Shapiro N."/>
            <person name="Ivanova N."/>
            <person name="Kyrpides N."/>
            <person name="Woyke T."/>
        </authorList>
    </citation>
    <scope>NUCLEOTIDE SEQUENCE</scope>
    <source>
        <strain evidence="2">P5626</strain>
    </source>
</reference>
<evidence type="ECO:0000313" key="2">
    <source>
        <dbReference type="EMBL" id="TCN53073.1"/>
    </source>
</evidence>
<evidence type="ECO:0000313" key="3">
    <source>
        <dbReference type="EMBL" id="TEB42373.1"/>
    </source>
</evidence>
<feature type="chain" id="PRO_5043204324" description="Lipocalin-like domain-containing protein" evidence="1">
    <location>
        <begin position="24"/>
        <end position="156"/>
    </location>
</feature>
<sequence>MKIRSQIVLLFFTAIIVSSCSPAITEKEVTGCWKAADGAFILLNKNGTFSASRISYFYFSDDDAFKSRKIDLSGKWVMGTIGNPATQTVELKSNQTYKDFGIAKTYTNRNGVERPYKINCTLEIMGSGPFTTSTSYNLVRVIDDPDDMNFYTFKKQ</sequence>
<keyword evidence="4" id="KW-1185">Reference proteome</keyword>
<evidence type="ECO:0008006" key="6">
    <source>
        <dbReference type="Google" id="ProtNLM"/>
    </source>
</evidence>
<reference evidence="3 5" key="2">
    <citation type="journal article" date="2018" name="Syst. Appl. Microbiol.">
        <title>Flavobacterium circumlabens sp. nov. and Flavobacterium cupreum sp. nov., two psychrotrophic species isolated from Antarctic environmental samples.</title>
        <authorList>
            <person name="Kralova S."/>
            <person name="Busse H.J."/>
            <person name="Svec P."/>
            <person name="Maslanova I."/>
            <person name="Stankova E."/>
            <person name="Bartak M."/>
            <person name="Sedlacek I."/>
        </authorList>
    </citation>
    <scope>NUCLEOTIDE SEQUENCE [LARGE SCALE GENOMIC DNA]</scope>
    <source>
        <strain evidence="3 5">CCM 8828</strain>
    </source>
</reference>
<keyword evidence="1" id="KW-0732">Signal</keyword>
<dbReference type="PROSITE" id="PS51257">
    <property type="entry name" value="PROKAR_LIPOPROTEIN"/>
    <property type="match status" value="1"/>
</dbReference>
<organism evidence="3 5">
    <name type="scientific">Flavobacterium circumlabens</name>
    <dbReference type="NCBI Taxonomy" id="2133765"/>
    <lineage>
        <taxon>Bacteria</taxon>
        <taxon>Pseudomonadati</taxon>
        <taxon>Bacteroidota</taxon>
        <taxon>Flavobacteriia</taxon>
        <taxon>Flavobacteriales</taxon>
        <taxon>Flavobacteriaceae</taxon>
        <taxon>Flavobacterium</taxon>
    </lineage>
</organism>
<dbReference type="RefSeq" id="WP_132037481.1">
    <property type="nucleotide sequence ID" value="NZ_QWDN01000009.1"/>
</dbReference>
<protein>
    <recommendedName>
        <fullName evidence="6">Lipocalin-like domain-containing protein</fullName>
    </recommendedName>
</protein>
<feature type="signal peptide" evidence="1">
    <location>
        <begin position="1"/>
        <end position="23"/>
    </location>
</feature>
<gene>
    <name evidence="3" type="ORF">D0809_20990</name>
    <name evidence="2" type="ORF">EV142_10956</name>
</gene>
<evidence type="ECO:0000313" key="5">
    <source>
        <dbReference type="Proteomes" id="UP000298340"/>
    </source>
</evidence>
<dbReference type="EMBL" id="SLWA01000009">
    <property type="protein sequence ID" value="TCN53073.1"/>
    <property type="molecule type" value="Genomic_DNA"/>
</dbReference>
<dbReference type="AlphaFoldDB" id="A0A4Y7U7F9"/>
<comment type="caution">
    <text evidence="3">The sequence shown here is derived from an EMBL/GenBank/DDBJ whole genome shotgun (WGS) entry which is preliminary data.</text>
</comment>
<evidence type="ECO:0000313" key="4">
    <source>
        <dbReference type="Proteomes" id="UP000295270"/>
    </source>
</evidence>
<evidence type="ECO:0000256" key="1">
    <source>
        <dbReference type="SAM" id="SignalP"/>
    </source>
</evidence>
<accession>A0A4Y7U7F9</accession>
<dbReference type="EMBL" id="QWDN01000009">
    <property type="protein sequence ID" value="TEB42373.1"/>
    <property type="molecule type" value="Genomic_DNA"/>
</dbReference>
<name>A0A4Y7U7F9_9FLAO</name>
<proteinExistence type="predicted"/>
<reference evidence="2 4" key="1">
    <citation type="journal article" date="2015" name="Stand. Genomic Sci.">
        <title>Genomic Encyclopedia of Bacterial and Archaeal Type Strains, Phase III: the genomes of soil and plant-associated and newly described type strains.</title>
        <authorList>
            <person name="Whitman W.B."/>
            <person name="Woyke T."/>
            <person name="Klenk H.P."/>
            <person name="Zhou Y."/>
            <person name="Lilburn T.G."/>
            <person name="Beck B.J."/>
            <person name="De Vos P."/>
            <person name="Vandamme P."/>
            <person name="Eisen J.A."/>
            <person name="Garrity G."/>
            <person name="Hugenholtz P."/>
            <person name="Kyrpides N.C."/>
        </authorList>
    </citation>
    <scope>NUCLEOTIDE SEQUENCE [LARGE SCALE GENOMIC DNA]</scope>
    <source>
        <strain evidence="2 4">P5626</strain>
    </source>
</reference>
<dbReference type="Proteomes" id="UP000298340">
    <property type="component" value="Unassembled WGS sequence"/>
</dbReference>
<dbReference type="Proteomes" id="UP000295270">
    <property type="component" value="Unassembled WGS sequence"/>
</dbReference>